<dbReference type="InterPro" id="IPR011249">
    <property type="entry name" value="Metalloenz_LuxS/M16"/>
</dbReference>
<name>A0ABX7N9U7_9BACT</name>
<proteinExistence type="predicted"/>
<evidence type="ECO:0000256" key="1">
    <source>
        <dbReference type="SAM" id="MobiDB-lite"/>
    </source>
</evidence>
<feature type="compositionally biased region" description="Polar residues" evidence="1">
    <location>
        <begin position="1"/>
        <end position="11"/>
    </location>
</feature>
<dbReference type="PANTHER" id="PTHR11851:SF224">
    <property type="entry name" value="PROCESSING PROTEASE"/>
    <property type="match status" value="1"/>
</dbReference>
<evidence type="ECO:0000313" key="5">
    <source>
        <dbReference type="Proteomes" id="UP000663090"/>
    </source>
</evidence>
<feature type="region of interest" description="Disordered" evidence="1">
    <location>
        <begin position="1"/>
        <end position="38"/>
    </location>
</feature>
<evidence type="ECO:0000313" key="4">
    <source>
        <dbReference type="EMBL" id="QSQ15537.1"/>
    </source>
</evidence>
<protein>
    <submittedName>
        <fullName evidence="4">Insulinase family protein</fullName>
    </submittedName>
</protein>
<dbReference type="RefSeq" id="WP_206717239.1">
    <property type="nucleotide sequence ID" value="NZ_CP071091.1"/>
</dbReference>
<dbReference type="InterPro" id="IPR011765">
    <property type="entry name" value="Pept_M16_N"/>
</dbReference>
<dbReference type="EMBL" id="CP071091">
    <property type="protein sequence ID" value="QSQ15537.1"/>
    <property type="molecule type" value="Genomic_DNA"/>
</dbReference>
<feature type="compositionally biased region" description="Basic residues" evidence="1">
    <location>
        <begin position="12"/>
        <end position="28"/>
    </location>
</feature>
<dbReference type="PANTHER" id="PTHR11851">
    <property type="entry name" value="METALLOPROTEASE"/>
    <property type="match status" value="1"/>
</dbReference>
<dbReference type="Pfam" id="PF05193">
    <property type="entry name" value="Peptidase_M16_C"/>
    <property type="match status" value="1"/>
</dbReference>
<dbReference type="Pfam" id="PF00675">
    <property type="entry name" value="Peptidase_M16"/>
    <property type="match status" value="1"/>
</dbReference>
<feature type="compositionally biased region" description="Low complexity" evidence="1">
    <location>
        <begin position="29"/>
        <end position="38"/>
    </location>
</feature>
<feature type="domain" description="Peptidase M16 C-terminal" evidence="3">
    <location>
        <begin position="208"/>
        <end position="384"/>
    </location>
</feature>
<reference evidence="4 5" key="1">
    <citation type="submission" date="2021-02" db="EMBL/GenBank/DDBJ databases">
        <title>De Novo genome assembly of isolated myxobacteria.</title>
        <authorList>
            <person name="Stevens D.C."/>
        </authorList>
    </citation>
    <scope>NUCLEOTIDE SEQUENCE [LARGE SCALE GENOMIC DNA]</scope>
    <source>
        <strain evidence="4 5">SCHIC003</strain>
    </source>
</reference>
<sequence>MASRKSLTPKSTPRRAAKKAPSRAKKPAATKAAPTSRPLVFPELHESTTSSGLKVVAAERGPLPMVSMRLVIRAGSSTDPAGKHGIADFAARLLRRGTRRMTAEAIDEAVEFVGASLGVGVGEDTLSVAITTPAEHFSQMLEVMGQLVMEPTFPESEVADARERALAQFANDLDEPSVIADRAMVRALWGDHPYGHDVSGSTKTVSTFTRDDAVRFHQERLGPKVAMLVVVGSVDPKKVAQAAEKSFAGWTGGPDAPMVIPALNRVVGAGRVVVVDKPDQTQSQVRLGGPGYRMGHEDYFPSTAMNVALGGGFTSRLMNEVRVNRGLTYSIGCWFDAMNAAGIFALSTFTKTESTREIIDVSLGEITKVRDSGIKPGELRDAQTYMSGLYPLRTETNESIAHSIADIRLNGLGDDWVVKFRDRLRAVTPKQVAAVARKYCFAEAPAVVVLGKADAVKKQLRGLGPITVVPASEYE</sequence>
<gene>
    <name evidence="4" type="ORF">JY572_05550</name>
</gene>
<dbReference type="Proteomes" id="UP000663090">
    <property type="component" value="Chromosome"/>
</dbReference>
<evidence type="ECO:0000259" key="2">
    <source>
        <dbReference type="Pfam" id="PF00675"/>
    </source>
</evidence>
<dbReference type="InterPro" id="IPR007863">
    <property type="entry name" value="Peptidase_M16_C"/>
</dbReference>
<dbReference type="SUPFAM" id="SSF63411">
    <property type="entry name" value="LuxS/MPP-like metallohydrolase"/>
    <property type="match status" value="2"/>
</dbReference>
<keyword evidence="5" id="KW-1185">Reference proteome</keyword>
<organism evidence="4 5">
    <name type="scientific">Myxococcus landrumensis</name>
    <dbReference type="NCBI Taxonomy" id="2813577"/>
    <lineage>
        <taxon>Bacteria</taxon>
        <taxon>Pseudomonadati</taxon>
        <taxon>Myxococcota</taxon>
        <taxon>Myxococcia</taxon>
        <taxon>Myxococcales</taxon>
        <taxon>Cystobacterineae</taxon>
        <taxon>Myxococcaceae</taxon>
        <taxon>Myxococcus</taxon>
    </lineage>
</organism>
<dbReference type="Gene3D" id="3.30.830.10">
    <property type="entry name" value="Metalloenzyme, LuxS/M16 peptidase-like"/>
    <property type="match status" value="2"/>
</dbReference>
<dbReference type="InterPro" id="IPR050361">
    <property type="entry name" value="MPP/UQCRC_Complex"/>
</dbReference>
<accession>A0ABX7N9U7</accession>
<feature type="domain" description="Peptidase M16 N-terminal" evidence="2">
    <location>
        <begin position="56"/>
        <end position="198"/>
    </location>
</feature>
<evidence type="ECO:0000259" key="3">
    <source>
        <dbReference type="Pfam" id="PF05193"/>
    </source>
</evidence>